<sequence length="523" mass="54268">MSTSSYLGLGTVPADLKSIASYMQRADELAGRDPIMSYWCAYAAAQTGIALKSKATPARTYLFSLLSLLERMKSDVVSTLGKTGGADAVEDEAASAAYVENFGLRVFEGADAEDRRGLATRATAKKFLAAANFLEMLKIFDKSVVPDSHDEKIRYAKWKAADIAKAFREGRKPTPGPAESNPSEAEESLESALPAPPSSFPSATQTVPSTSSASPKAAVISPPRSPKSTSSTSPPRTPRKTPSPKMNSHDIQRANALSPPTEPPTYPYPVPHAHIPKHLQETRPDSPAWSSVATPGSESDVKWDPSAKPAPQSSGTGDAVKSSLGGDSAAYPGEGLGADGQSNLSDGQPPSPPAPTTPPTPKRVHFTPSVTGGLTDSEAGSTVYDPDEQQPEAAPGFVVPPPGVIGGVPAIPGAVDGMPVPHGFISTVSPSRAGQAPVSPPQVLPSAPPTLSTSPTVVARAPAPPPPILPSAPPSQPVPVDLSPADIAQTQKHCRYAISALDYEDVETARKELRTALGMLGGL</sequence>
<dbReference type="GO" id="GO:0015031">
    <property type="term" value="P:protein transport"/>
    <property type="evidence" value="ECO:0007669"/>
    <property type="project" value="UniProtKB-KW"/>
</dbReference>
<keyword evidence="7" id="KW-0653">Protein transport</keyword>
<dbReference type="Pfam" id="PF04652">
    <property type="entry name" value="Vta1"/>
    <property type="match status" value="1"/>
</dbReference>
<feature type="compositionally biased region" description="Pro residues" evidence="9">
    <location>
        <begin position="438"/>
        <end position="448"/>
    </location>
</feature>
<dbReference type="EMBL" id="ML213503">
    <property type="protein sequence ID" value="TFK56740.1"/>
    <property type="molecule type" value="Genomic_DNA"/>
</dbReference>
<comment type="subcellular location">
    <subcellularLocation>
        <location evidence="2">Cytoplasm</location>
    </subcellularLocation>
    <subcellularLocation>
        <location evidence="1">Endosome membrane</location>
        <topology evidence="1">Peripheral membrane protein</topology>
    </subcellularLocation>
</comment>
<gene>
    <name evidence="12" type="ORF">OE88DRAFT_51718</name>
</gene>
<evidence type="ECO:0000313" key="12">
    <source>
        <dbReference type="EMBL" id="TFK56740.1"/>
    </source>
</evidence>
<feature type="compositionally biased region" description="Polar residues" evidence="9">
    <location>
        <begin position="368"/>
        <end position="380"/>
    </location>
</feature>
<evidence type="ECO:0000256" key="1">
    <source>
        <dbReference type="ARBA" id="ARBA00004481"/>
    </source>
</evidence>
<organism evidence="12 13">
    <name type="scientific">Heliocybe sulcata</name>
    <dbReference type="NCBI Taxonomy" id="5364"/>
    <lineage>
        <taxon>Eukaryota</taxon>
        <taxon>Fungi</taxon>
        <taxon>Dikarya</taxon>
        <taxon>Basidiomycota</taxon>
        <taxon>Agaricomycotina</taxon>
        <taxon>Agaricomycetes</taxon>
        <taxon>Gloeophyllales</taxon>
        <taxon>Gloeophyllaceae</taxon>
        <taxon>Heliocybe</taxon>
    </lineage>
</organism>
<feature type="compositionally biased region" description="Polar residues" evidence="9">
    <location>
        <begin position="288"/>
        <end position="297"/>
    </location>
</feature>
<feature type="region of interest" description="Disordered" evidence="9">
    <location>
        <begin position="168"/>
        <end position="400"/>
    </location>
</feature>
<name>A0A5C3NHE4_9AGAM</name>
<accession>A0A5C3NHE4</accession>
<keyword evidence="6" id="KW-0967">Endosome</keyword>
<dbReference type="GO" id="GO:0005771">
    <property type="term" value="C:multivesicular body"/>
    <property type="evidence" value="ECO:0007669"/>
    <property type="project" value="TreeGrafter"/>
</dbReference>
<evidence type="ECO:0000256" key="6">
    <source>
        <dbReference type="ARBA" id="ARBA00022753"/>
    </source>
</evidence>
<dbReference type="PANTHER" id="PTHR46009">
    <property type="entry name" value="VACUOLAR PROTEIN SORTING-ASSOCIATED PROTEIN VTA1 HOMOLOG"/>
    <property type="match status" value="1"/>
</dbReference>
<evidence type="ECO:0000256" key="9">
    <source>
        <dbReference type="SAM" id="MobiDB-lite"/>
    </source>
</evidence>
<dbReference type="Gene3D" id="1.20.5.420">
    <property type="entry name" value="Immunoglobulin FC, subunit C"/>
    <property type="match status" value="1"/>
</dbReference>
<dbReference type="InterPro" id="IPR041212">
    <property type="entry name" value="Vta1_C"/>
</dbReference>
<dbReference type="GO" id="GO:0032511">
    <property type="term" value="P:late endosome to vacuole transport via multivesicular body sorting pathway"/>
    <property type="evidence" value="ECO:0007669"/>
    <property type="project" value="InterPro"/>
</dbReference>
<dbReference type="InterPro" id="IPR039431">
    <property type="entry name" value="Vta1/CALS_N"/>
</dbReference>
<evidence type="ECO:0000256" key="3">
    <source>
        <dbReference type="ARBA" id="ARBA00007895"/>
    </source>
</evidence>
<dbReference type="InterPro" id="IPR023175">
    <property type="entry name" value="Vta1/CALS_N_sf"/>
</dbReference>
<reference evidence="12 13" key="1">
    <citation type="journal article" date="2019" name="Nat. Ecol. Evol.">
        <title>Megaphylogeny resolves global patterns of mushroom evolution.</title>
        <authorList>
            <person name="Varga T."/>
            <person name="Krizsan K."/>
            <person name="Foldi C."/>
            <person name="Dima B."/>
            <person name="Sanchez-Garcia M."/>
            <person name="Sanchez-Ramirez S."/>
            <person name="Szollosi G.J."/>
            <person name="Szarkandi J.G."/>
            <person name="Papp V."/>
            <person name="Albert L."/>
            <person name="Andreopoulos W."/>
            <person name="Angelini C."/>
            <person name="Antonin V."/>
            <person name="Barry K.W."/>
            <person name="Bougher N.L."/>
            <person name="Buchanan P."/>
            <person name="Buyck B."/>
            <person name="Bense V."/>
            <person name="Catcheside P."/>
            <person name="Chovatia M."/>
            <person name="Cooper J."/>
            <person name="Damon W."/>
            <person name="Desjardin D."/>
            <person name="Finy P."/>
            <person name="Geml J."/>
            <person name="Haridas S."/>
            <person name="Hughes K."/>
            <person name="Justo A."/>
            <person name="Karasinski D."/>
            <person name="Kautmanova I."/>
            <person name="Kiss B."/>
            <person name="Kocsube S."/>
            <person name="Kotiranta H."/>
            <person name="LaButti K.M."/>
            <person name="Lechner B.E."/>
            <person name="Liimatainen K."/>
            <person name="Lipzen A."/>
            <person name="Lukacs Z."/>
            <person name="Mihaltcheva S."/>
            <person name="Morgado L.N."/>
            <person name="Niskanen T."/>
            <person name="Noordeloos M.E."/>
            <person name="Ohm R.A."/>
            <person name="Ortiz-Santana B."/>
            <person name="Ovrebo C."/>
            <person name="Racz N."/>
            <person name="Riley R."/>
            <person name="Savchenko A."/>
            <person name="Shiryaev A."/>
            <person name="Soop K."/>
            <person name="Spirin V."/>
            <person name="Szebenyi C."/>
            <person name="Tomsovsky M."/>
            <person name="Tulloss R.E."/>
            <person name="Uehling J."/>
            <person name="Grigoriev I.V."/>
            <person name="Vagvolgyi C."/>
            <person name="Papp T."/>
            <person name="Martin F.M."/>
            <person name="Miettinen O."/>
            <person name="Hibbett D.S."/>
            <person name="Nagy L.G."/>
        </authorList>
    </citation>
    <scope>NUCLEOTIDE SEQUENCE [LARGE SCALE GENOMIC DNA]</scope>
    <source>
        <strain evidence="12 13">OMC1185</strain>
    </source>
</reference>
<dbReference type="STRING" id="5364.A0A5C3NHE4"/>
<dbReference type="Pfam" id="PF18097">
    <property type="entry name" value="Vta1_C"/>
    <property type="match status" value="1"/>
</dbReference>
<evidence type="ECO:0000259" key="10">
    <source>
        <dbReference type="Pfam" id="PF04652"/>
    </source>
</evidence>
<evidence type="ECO:0000313" key="13">
    <source>
        <dbReference type="Proteomes" id="UP000305948"/>
    </source>
</evidence>
<dbReference type="PANTHER" id="PTHR46009:SF1">
    <property type="entry name" value="VACUOLAR PROTEIN SORTING-ASSOCIATED PROTEIN VTA1 HOMOLOG"/>
    <property type="match status" value="1"/>
</dbReference>
<keyword evidence="13" id="KW-1185">Reference proteome</keyword>
<evidence type="ECO:0000256" key="5">
    <source>
        <dbReference type="ARBA" id="ARBA00022490"/>
    </source>
</evidence>
<dbReference type="Proteomes" id="UP000305948">
    <property type="component" value="Unassembled WGS sequence"/>
</dbReference>
<keyword evidence="8" id="KW-0472">Membrane</keyword>
<evidence type="ECO:0000259" key="11">
    <source>
        <dbReference type="Pfam" id="PF18097"/>
    </source>
</evidence>
<evidence type="ECO:0000256" key="4">
    <source>
        <dbReference type="ARBA" id="ARBA00022448"/>
    </source>
</evidence>
<evidence type="ECO:0000256" key="7">
    <source>
        <dbReference type="ARBA" id="ARBA00022927"/>
    </source>
</evidence>
<evidence type="ECO:0000256" key="8">
    <source>
        <dbReference type="ARBA" id="ARBA00023136"/>
    </source>
</evidence>
<dbReference type="InterPro" id="IPR044538">
    <property type="entry name" value="Vta1-like"/>
</dbReference>
<comment type="similarity">
    <text evidence="3">Belongs to the VTA1 family.</text>
</comment>
<feature type="compositionally biased region" description="Pro residues" evidence="9">
    <location>
        <begin position="260"/>
        <end position="270"/>
    </location>
</feature>
<dbReference type="Gene3D" id="1.25.40.270">
    <property type="entry name" value="Vacuolar protein sorting-associated protein vta1"/>
    <property type="match status" value="1"/>
</dbReference>
<feature type="domain" description="Vta1 C-terminal" evidence="11">
    <location>
        <begin position="485"/>
        <end position="520"/>
    </location>
</feature>
<keyword evidence="4" id="KW-0813">Transport</keyword>
<feature type="compositionally biased region" description="Polar residues" evidence="9">
    <location>
        <begin position="204"/>
        <end position="214"/>
    </location>
</feature>
<feature type="compositionally biased region" description="Pro residues" evidence="9">
    <location>
        <begin position="349"/>
        <end position="361"/>
    </location>
</feature>
<feature type="region of interest" description="Disordered" evidence="9">
    <location>
        <begin position="431"/>
        <end position="457"/>
    </location>
</feature>
<evidence type="ECO:0000256" key="2">
    <source>
        <dbReference type="ARBA" id="ARBA00004496"/>
    </source>
</evidence>
<dbReference type="AlphaFoldDB" id="A0A5C3NHE4"/>
<protein>
    <submittedName>
        <fullName evidence="12">DUF605-domain-containing protein</fullName>
    </submittedName>
</protein>
<keyword evidence="5" id="KW-0963">Cytoplasm</keyword>
<dbReference type="OrthoDB" id="391137at2759"/>
<feature type="domain" description="Vta1/callose synthase N-terminal" evidence="10">
    <location>
        <begin position="18"/>
        <end position="169"/>
    </location>
</feature>
<dbReference type="GO" id="GO:0010008">
    <property type="term" value="C:endosome membrane"/>
    <property type="evidence" value="ECO:0007669"/>
    <property type="project" value="UniProtKB-SubCell"/>
</dbReference>
<proteinExistence type="inferred from homology"/>